<dbReference type="InterPro" id="IPR018044">
    <property type="entry name" value="Peptidase_S11"/>
</dbReference>
<evidence type="ECO:0000259" key="10">
    <source>
        <dbReference type="Pfam" id="PF00768"/>
    </source>
</evidence>
<dbReference type="Pfam" id="PF00768">
    <property type="entry name" value="Peptidase_S11"/>
    <property type="match status" value="1"/>
</dbReference>
<evidence type="ECO:0000256" key="2">
    <source>
        <dbReference type="ARBA" id="ARBA00022729"/>
    </source>
</evidence>
<dbReference type="EC" id="3.4.-.-" evidence="11"/>
<evidence type="ECO:0000256" key="9">
    <source>
        <dbReference type="SAM" id="SignalP"/>
    </source>
</evidence>
<evidence type="ECO:0000256" key="6">
    <source>
        <dbReference type="ARBA" id="ARBA00023316"/>
    </source>
</evidence>
<dbReference type="GO" id="GO:0004180">
    <property type="term" value="F:carboxypeptidase activity"/>
    <property type="evidence" value="ECO:0007669"/>
    <property type="project" value="UniProtKB-KW"/>
</dbReference>
<proteinExistence type="inferred from homology"/>
<keyword evidence="8" id="KW-1133">Transmembrane helix</keyword>
<evidence type="ECO:0000256" key="1">
    <source>
        <dbReference type="ARBA" id="ARBA00007164"/>
    </source>
</evidence>
<keyword evidence="8" id="KW-0472">Membrane</keyword>
<evidence type="ECO:0000313" key="11">
    <source>
        <dbReference type="EMBL" id="MFC7745900.1"/>
    </source>
</evidence>
<gene>
    <name evidence="11" type="ORF">ACFQU8_01410</name>
</gene>
<organism evidence="11 12">
    <name type="scientific">Lentibacillus kimchii</name>
    <dbReference type="NCBI Taxonomy" id="1542911"/>
    <lineage>
        <taxon>Bacteria</taxon>
        <taxon>Bacillati</taxon>
        <taxon>Bacillota</taxon>
        <taxon>Bacilli</taxon>
        <taxon>Bacillales</taxon>
        <taxon>Bacillaceae</taxon>
        <taxon>Lentibacillus</taxon>
    </lineage>
</organism>
<evidence type="ECO:0000256" key="4">
    <source>
        <dbReference type="ARBA" id="ARBA00022960"/>
    </source>
</evidence>
<keyword evidence="12" id="KW-1185">Reference proteome</keyword>
<evidence type="ECO:0000256" key="7">
    <source>
        <dbReference type="RuleBase" id="RU004016"/>
    </source>
</evidence>
<feature type="domain" description="Peptidase S11 D-alanyl-D-alanine carboxypeptidase A N-terminal" evidence="10">
    <location>
        <begin position="30"/>
        <end position="255"/>
    </location>
</feature>
<dbReference type="EMBL" id="JBHTGR010000002">
    <property type="protein sequence ID" value="MFC7745900.1"/>
    <property type="molecule type" value="Genomic_DNA"/>
</dbReference>
<dbReference type="Proteomes" id="UP001596620">
    <property type="component" value="Unassembled WGS sequence"/>
</dbReference>
<dbReference type="PANTHER" id="PTHR21581">
    <property type="entry name" value="D-ALANYL-D-ALANINE CARBOXYPEPTIDASE"/>
    <property type="match status" value="1"/>
</dbReference>
<comment type="similarity">
    <text evidence="1 7">Belongs to the peptidase S11 family.</text>
</comment>
<keyword evidence="8" id="KW-0812">Transmembrane</keyword>
<keyword evidence="3 11" id="KW-0378">Hydrolase</keyword>
<feature type="transmembrane region" description="Helical" evidence="8">
    <location>
        <begin position="365"/>
        <end position="383"/>
    </location>
</feature>
<keyword evidence="4" id="KW-0133">Cell shape</keyword>
<dbReference type="PRINTS" id="PR00725">
    <property type="entry name" value="DADACBPTASE1"/>
</dbReference>
<keyword evidence="2 9" id="KW-0732">Signal</keyword>
<dbReference type="PANTHER" id="PTHR21581:SF6">
    <property type="entry name" value="TRAFFICKING PROTEIN PARTICLE COMPLEX SUBUNIT 12"/>
    <property type="match status" value="1"/>
</dbReference>
<dbReference type="InterPro" id="IPR001967">
    <property type="entry name" value="Peptidase_S11_N"/>
</dbReference>
<name>A0ABW2UTP2_9BACI</name>
<comment type="caution">
    <text evidence="11">The sequence shown here is derived from an EMBL/GenBank/DDBJ whole genome shotgun (WGS) entry which is preliminary data.</text>
</comment>
<sequence length="393" mass="43231">MMKRFIALLALAVALTPFSLMAVKAEAADADLSLSSEAAVMIDSETGDILYQKQAEKSMYPASLTKMATAVYAIENANLDERVTVSENAAGTEGSSVYLEEDEDISLKKLLQGLLINSGNDAAVAIAEHIDGSVSQFASTINDYLREQVGVHDTHFENPNGLFNKDHVTTAKDLAAITRYAMRHDTFREIFGTKELDWHGETWDTTLYTHHKLMREDPYDGVVGGKTGFVDESGHTLATAAERDGLKLIVITLDVSRKDEAYADTTKLLDDGFDHFEESTIDKGTAYTAGSDDYQTDEKLTYTHDLDKKVRQDVTEDGELEISQPDEGVIASVPLAKAEDQTEAKTEKADHNAEGKSLLHRNDSLMMVIPLTAVVIGAAGILFHRKRKRNSFF</sequence>
<reference evidence="12" key="1">
    <citation type="journal article" date="2019" name="Int. J. Syst. Evol. Microbiol.">
        <title>The Global Catalogue of Microorganisms (GCM) 10K type strain sequencing project: providing services to taxonomists for standard genome sequencing and annotation.</title>
        <authorList>
            <consortium name="The Broad Institute Genomics Platform"/>
            <consortium name="The Broad Institute Genome Sequencing Center for Infectious Disease"/>
            <person name="Wu L."/>
            <person name="Ma J."/>
        </authorList>
    </citation>
    <scope>NUCLEOTIDE SEQUENCE [LARGE SCALE GENOMIC DNA]</scope>
    <source>
        <strain evidence="12">JCM 30234</strain>
    </source>
</reference>
<dbReference type="Gene3D" id="3.40.710.10">
    <property type="entry name" value="DD-peptidase/beta-lactamase superfamily"/>
    <property type="match status" value="1"/>
</dbReference>
<dbReference type="SUPFAM" id="SSF56601">
    <property type="entry name" value="beta-lactamase/transpeptidase-like"/>
    <property type="match status" value="1"/>
</dbReference>
<evidence type="ECO:0000313" key="12">
    <source>
        <dbReference type="Proteomes" id="UP001596620"/>
    </source>
</evidence>
<keyword evidence="11" id="KW-0121">Carboxypeptidase</keyword>
<feature type="signal peptide" evidence="9">
    <location>
        <begin position="1"/>
        <end position="22"/>
    </location>
</feature>
<keyword evidence="6" id="KW-0961">Cell wall biogenesis/degradation</keyword>
<keyword evidence="11" id="KW-0645">Protease</keyword>
<protein>
    <submittedName>
        <fullName evidence="11">D-alanyl-D-alanine carboxypeptidase family protein</fullName>
        <ecNumber evidence="11">3.4.-.-</ecNumber>
    </submittedName>
</protein>
<feature type="chain" id="PRO_5046557892" evidence="9">
    <location>
        <begin position="23"/>
        <end position="393"/>
    </location>
</feature>
<evidence type="ECO:0000256" key="8">
    <source>
        <dbReference type="SAM" id="Phobius"/>
    </source>
</evidence>
<evidence type="ECO:0000256" key="3">
    <source>
        <dbReference type="ARBA" id="ARBA00022801"/>
    </source>
</evidence>
<accession>A0ABW2UTP2</accession>
<evidence type="ECO:0000256" key="5">
    <source>
        <dbReference type="ARBA" id="ARBA00022984"/>
    </source>
</evidence>
<keyword evidence="5" id="KW-0573">Peptidoglycan synthesis</keyword>
<dbReference type="InterPro" id="IPR012338">
    <property type="entry name" value="Beta-lactam/transpept-like"/>
</dbReference>